<feature type="domain" description="Glutaredoxin" evidence="1">
    <location>
        <begin position="21"/>
        <end position="81"/>
    </location>
</feature>
<sequence length="103" mass="10945">MAMNTVESLVESFINSGGICVISKSYCPYCIKVINSLKGAGYSPSILNIDGRADAEEIQNYCGKLTGGRTVPRVFASGKFIGGCDDTVKLLENGSLQNFVKGI</sequence>
<dbReference type="Pfam" id="PF00462">
    <property type="entry name" value="Glutaredoxin"/>
    <property type="match status" value="1"/>
</dbReference>
<keyword evidence="3" id="KW-1185">Reference proteome</keyword>
<dbReference type="GO" id="GO:0005737">
    <property type="term" value="C:cytoplasm"/>
    <property type="evidence" value="ECO:0007669"/>
    <property type="project" value="TreeGrafter"/>
</dbReference>
<dbReference type="OrthoDB" id="44061at2759"/>
<dbReference type="InterPro" id="IPR014025">
    <property type="entry name" value="Glutaredoxin_subgr"/>
</dbReference>
<dbReference type="VEuPathDB" id="CryptoDB:cubi_00634"/>
<dbReference type="PANTHER" id="PTHR45694:SF18">
    <property type="entry name" value="GLUTAREDOXIN-1-RELATED"/>
    <property type="match status" value="1"/>
</dbReference>
<gene>
    <name evidence="2" type="ORF">cubi_00634</name>
</gene>
<dbReference type="SUPFAM" id="SSF52833">
    <property type="entry name" value="Thioredoxin-like"/>
    <property type="match status" value="1"/>
</dbReference>
<proteinExistence type="predicted"/>
<dbReference type="InterPro" id="IPR036249">
    <property type="entry name" value="Thioredoxin-like_sf"/>
</dbReference>
<dbReference type="InterPro" id="IPR002109">
    <property type="entry name" value="Glutaredoxin"/>
</dbReference>
<protein>
    <submittedName>
        <fullName evidence="2">Glutaredoxin related protein</fullName>
    </submittedName>
</protein>
<dbReference type="EMBL" id="LRBP01000027">
    <property type="protein sequence ID" value="OII71826.1"/>
    <property type="molecule type" value="Genomic_DNA"/>
</dbReference>
<evidence type="ECO:0000313" key="3">
    <source>
        <dbReference type="Proteomes" id="UP000186176"/>
    </source>
</evidence>
<dbReference type="CDD" id="cd03419">
    <property type="entry name" value="GRX_GRXh_1_2_like"/>
    <property type="match status" value="1"/>
</dbReference>
<dbReference type="Proteomes" id="UP000186176">
    <property type="component" value="Unassembled WGS sequence"/>
</dbReference>
<dbReference type="PANTHER" id="PTHR45694">
    <property type="entry name" value="GLUTAREDOXIN 2"/>
    <property type="match status" value="1"/>
</dbReference>
<dbReference type="PRINTS" id="PR00160">
    <property type="entry name" value="GLUTAREDOXIN"/>
</dbReference>
<reference evidence="2 3" key="1">
    <citation type="submission" date="2016-10" db="EMBL/GenBank/DDBJ databases">
        <title>Reductive evolution of mitochondrial metabolism and differential evolution of invasion-related proteins in Cryptosporidium.</title>
        <authorList>
            <person name="Liu S."/>
            <person name="Roellig D.M."/>
            <person name="Guo Y."/>
            <person name="Li N."/>
            <person name="Frace M.A."/>
            <person name="Tang K."/>
            <person name="Zhang L."/>
            <person name="Feng Y."/>
            <person name="Xiao L."/>
        </authorList>
    </citation>
    <scope>NUCLEOTIDE SEQUENCE [LARGE SCALE GENOMIC DNA]</scope>
    <source>
        <strain evidence="2">39726</strain>
    </source>
</reference>
<dbReference type="Gene3D" id="3.40.30.10">
    <property type="entry name" value="Glutaredoxin"/>
    <property type="match status" value="1"/>
</dbReference>
<name>A0A1J4MC72_9CRYT</name>
<dbReference type="AlphaFoldDB" id="A0A1J4MC72"/>
<comment type="caution">
    <text evidence="2">The sequence shown here is derived from an EMBL/GenBank/DDBJ whole genome shotgun (WGS) entry which is preliminary data.</text>
</comment>
<dbReference type="RefSeq" id="XP_028873445.1">
    <property type="nucleotide sequence ID" value="XM_029017647.1"/>
</dbReference>
<dbReference type="GO" id="GO:0034599">
    <property type="term" value="P:cellular response to oxidative stress"/>
    <property type="evidence" value="ECO:0007669"/>
    <property type="project" value="TreeGrafter"/>
</dbReference>
<dbReference type="GO" id="GO:0015038">
    <property type="term" value="F:glutathione disulfide oxidoreductase activity"/>
    <property type="evidence" value="ECO:0007669"/>
    <property type="project" value="TreeGrafter"/>
</dbReference>
<organism evidence="2 3">
    <name type="scientific">Cryptosporidium ubiquitum</name>
    <dbReference type="NCBI Taxonomy" id="857276"/>
    <lineage>
        <taxon>Eukaryota</taxon>
        <taxon>Sar</taxon>
        <taxon>Alveolata</taxon>
        <taxon>Apicomplexa</taxon>
        <taxon>Conoidasida</taxon>
        <taxon>Coccidia</taxon>
        <taxon>Eucoccidiorida</taxon>
        <taxon>Eimeriorina</taxon>
        <taxon>Cryptosporidiidae</taxon>
        <taxon>Cryptosporidium</taxon>
    </lineage>
</organism>
<accession>A0A1J4MC72</accession>
<evidence type="ECO:0000259" key="1">
    <source>
        <dbReference type="Pfam" id="PF00462"/>
    </source>
</evidence>
<dbReference type="GeneID" id="39977426"/>
<evidence type="ECO:0000313" key="2">
    <source>
        <dbReference type="EMBL" id="OII71826.1"/>
    </source>
</evidence>
<dbReference type="PROSITE" id="PS51354">
    <property type="entry name" value="GLUTAREDOXIN_2"/>
    <property type="match status" value="1"/>
</dbReference>